<evidence type="ECO:0000313" key="3">
    <source>
        <dbReference type="Proteomes" id="UP000000305"/>
    </source>
</evidence>
<reference evidence="2 3" key="1">
    <citation type="journal article" date="2011" name="Science">
        <title>The ecoresponsive genome of Daphnia pulex.</title>
        <authorList>
            <person name="Colbourne J.K."/>
            <person name="Pfrender M.E."/>
            <person name="Gilbert D."/>
            <person name="Thomas W.K."/>
            <person name="Tucker A."/>
            <person name="Oakley T.H."/>
            <person name="Tokishita S."/>
            <person name="Aerts A."/>
            <person name="Arnold G.J."/>
            <person name="Basu M.K."/>
            <person name="Bauer D.J."/>
            <person name="Caceres C.E."/>
            <person name="Carmel L."/>
            <person name="Casola C."/>
            <person name="Choi J.H."/>
            <person name="Detter J.C."/>
            <person name="Dong Q."/>
            <person name="Dusheyko S."/>
            <person name="Eads B.D."/>
            <person name="Frohlich T."/>
            <person name="Geiler-Samerotte K.A."/>
            <person name="Gerlach D."/>
            <person name="Hatcher P."/>
            <person name="Jogdeo S."/>
            <person name="Krijgsveld J."/>
            <person name="Kriventseva E.V."/>
            <person name="Kultz D."/>
            <person name="Laforsch C."/>
            <person name="Lindquist E."/>
            <person name="Lopez J."/>
            <person name="Manak J.R."/>
            <person name="Muller J."/>
            <person name="Pangilinan J."/>
            <person name="Patwardhan R.P."/>
            <person name="Pitluck S."/>
            <person name="Pritham E.J."/>
            <person name="Rechtsteiner A."/>
            <person name="Rho M."/>
            <person name="Rogozin I.B."/>
            <person name="Sakarya O."/>
            <person name="Salamov A."/>
            <person name="Schaack S."/>
            <person name="Shapiro H."/>
            <person name="Shiga Y."/>
            <person name="Skalitzky C."/>
            <person name="Smith Z."/>
            <person name="Souvorov A."/>
            <person name="Sung W."/>
            <person name="Tang Z."/>
            <person name="Tsuchiya D."/>
            <person name="Tu H."/>
            <person name="Vos H."/>
            <person name="Wang M."/>
            <person name="Wolf Y.I."/>
            <person name="Yamagata H."/>
            <person name="Yamada T."/>
            <person name="Ye Y."/>
            <person name="Shaw J.R."/>
            <person name="Andrews J."/>
            <person name="Crease T.J."/>
            <person name="Tang H."/>
            <person name="Lucas S.M."/>
            <person name="Robertson H.M."/>
            <person name="Bork P."/>
            <person name="Koonin E.V."/>
            <person name="Zdobnov E.M."/>
            <person name="Grigoriev I.V."/>
            <person name="Lynch M."/>
            <person name="Boore J.L."/>
        </authorList>
    </citation>
    <scope>NUCLEOTIDE SEQUENCE [LARGE SCALE GENOMIC DNA]</scope>
</reference>
<feature type="region of interest" description="Disordered" evidence="1">
    <location>
        <begin position="91"/>
        <end position="146"/>
    </location>
</feature>
<keyword evidence="3" id="KW-1185">Reference proteome</keyword>
<protein>
    <submittedName>
        <fullName evidence="2">Uncharacterized protein</fullName>
    </submittedName>
</protein>
<dbReference type="OrthoDB" id="6375759at2759"/>
<dbReference type="PANTHER" id="PTHR33244">
    <property type="entry name" value="INTEGRASE CATALYTIC DOMAIN-CONTAINING PROTEIN-RELATED"/>
    <property type="match status" value="1"/>
</dbReference>
<dbReference type="HOGENOM" id="CLU_098783_0_1_1"/>
<name>E9G7W2_DAPPU</name>
<feature type="compositionally biased region" description="Basic residues" evidence="1">
    <location>
        <begin position="135"/>
        <end position="146"/>
    </location>
</feature>
<dbReference type="PANTHER" id="PTHR33244:SF3">
    <property type="entry name" value="PEPTIDASE A2 DOMAIN-CONTAINING PROTEIN"/>
    <property type="match status" value="1"/>
</dbReference>
<feature type="compositionally biased region" description="Low complexity" evidence="1">
    <location>
        <begin position="104"/>
        <end position="123"/>
    </location>
</feature>
<evidence type="ECO:0000256" key="1">
    <source>
        <dbReference type="SAM" id="MobiDB-lite"/>
    </source>
</evidence>
<gene>
    <name evidence="2" type="ORF">DAPPUDRAFT_99721</name>
</gene>
<dbReference type="KEGG" id="dpx:DAPPUDRAFT_99721"/>
<evidence type="ECO:0000313" key="2">
    <source>
        <dbReference type="EMBL" id="EFX84553.1"/>
    </source>
</evidence>
<dbReference type="Proteomes" id="UP000000305">
    <property type="component" value="Unassembled WGS sequence"/>
</dbReference>
<dbReference type="STRING" id="6669.E9G7W2"/>
<accession>E9G7W2</accession>
<proteinExistence type="predicted"/>
<dbReference type="AlphaFoldDB" id="E9G7W2"/>
<organism evidence="2 3">
    <name type="scientific">Daphnia pulex</name>
    <name type="common">Water flea</name>
    <dbReference type="NCBI Taxonomy" id="6669"/>
    <lineage>
        <taxon>Eukaryota</taxon>
        <taxon>Metazoa</taxon>
        <taxon>Ecdysozoa</taxon>
        <taxon>Arthropoda</taxon>
        <taxon>Crustacea</taxon>
        <taxon>Branchiopoda</taxon>
        <taxon>Diplostraca</taxon>
        <taxon>Cladocera</taxon>
        <taxon>Anomopoda</taxon>
        <taxon>Daphniidae</taxon>
        <taxon>Daphnia</taxon>
    </lineage>
</organism>
<dbReference type="EMBL" id="GL732534">
    <property type="protein sequence ID" value="EFX84553.1"/>
    <property type="molecule type" value="Genomic_DNA"/>
</dbReference>
<dbReference type="InParanoid" id="E9G7W2"/>
<sequence length="146" mass="16010">MEARERQAAIDASVKFRYDENARSLAPLSIGTNVRIRDPKSKLWDRVGVVVGIGRYQSYRIKFANGSVLWRNRRLLRPMVAVAGPIEDVISEEASSGVGDPGSDDSVPADTSSASPHPHSGSAINTAPPPLRRGERVRKRTVMFDI</sequence>
<dbReference type="PhylomeDB" id="E9G7W2"/>